<dbReference type="PANTHER" id="PTHR12942">
    <property type="entry name" value="STEP II SPLICING FACTOR SLU7"/>
    <property type="match status" value="1"/>
</dbReference>
<gene>
    <name evidence="11" type="primary">SLU7_1</name>
    <name evidence="10" type="synonym">SLU7_3</name>
    <name evidence="11" type="ORF">PGT21_024936</name>
    <name evidence="10" type="ORF">PGTUg99_024883</name>
</gene>
<keyword evidence="3 7" id="KW-0507">mRNA processing</keyword>
<reference evidence="12 13" key="1">
    <citation type="submission" date="2019-05" db="EMBL/GenBank/DDBJ databases">
        <title>Emergence of the Ug99 lineage of the wheat stem rust pathogen through somatic hybridization.</title>
        <authorList>
            <person name="Li F."/>
            <person name="Upadhyaya N.M."/>
            <person name="Sperschneider J."/>
            <person name="Matny O."/>
            <person name="Nguyen-Phuc H."/>
            <person name="Mago R."/>
            <person name="Raley C."/>
            <person name="Miller M.E."/>
            <person name="Silverstein K.A.T."/>
            <person name="Henningsen E."/>
            <person name="Hirsch C.D."/>
            <person name="Visser B."/>
            <person name="Pretorius Z.A."/>
            <person name="Steffenson B.J."/>
            <person name="Schwessinger B."/>
            <person name="Dodds P.N."/>
            <person name="Figueroa M."/>
        </authorList>
    </citation>
    <scope>NUCLEOTIDE SEQUENCE [LARGE SCALE GENOMIC DNA]</scope>
    <source>
        <strain evidence="11">21-0</strain>
        <strain evidence="10 13">Ug99</strain>
    </source>
</reference>
<keyword evidence="12" id="KW-1185">Reference proteome</keyword>
<evidence type="ECO:0000256" key="2">
    <source>
        <dbReference type="ARBA" id="ARBA00007203"/>
    </source>
</evidence>
<evidence type="ECO:0000259" key="9">
    <source>
        <dbReference type="Pfam" id="PF11708"/>
    </source>
</evidence>
<proteinExistence type="inferred from homology"/>
<dbReference type="EMBL" id="VSWC01000170">
    <property type="protein sequence ID" value="KAA1071990.1"/>
    <property type="molecule type" value="Genomic_DNA"/>
</dbReference>
<keyword evidence="6 7" id="KW-0539">Nucleus</keyword>
<evidence type="ECO:0000256" key="1">
    <source>
        <dbReference type="ARBA" id="ARBA00004123"/>
    </source>
</evidence>
<dbReference type="EMBL" id="VDEP01000509">
    <property type="protein sequence ID" value="KAA1066787.1"/>
    <property type="molecule type" value="Genomic_DNA"/>
</dbReference>
<dbReference type="PANTHER" id="PTHR12942:SF2">
    <property type="entry name" value="PRE-MRNA-SPLICING FACTOR SLU7"/>
    <property type="match status" value="1"/>
</dbReference>
<comment type="subunit">
    <text evidence="7">Associated with the spliceosome.</text>
</comment>
<feature type="compositionally biased region" description="Acidic residues" evidence="8">
    <location>
        <begin position="274"/>
        <end position="291"/>
    </location>
</feature>
<feature type="domain" description="Pre-mRNA-splicing factor SLU7" evidence="9">
    <location>
        <begin position="211"/>
        <end position="481"/>
    </location>
</feature>
<evidence type="ECO:0000313" key="10">
    <source>
        <dbReference type="EMBL" id="KAA1066787.1"/>
    </source>
</evidence>
<dbReference type="InterPro" id="IPR021715">
    <property type="entry name" value="Slu7_dom"/>
</dbReference>
<evidence type="ECO:0000256" key="8">
    <source>
        <dbReference type="SAM" id="MobiDB-lite"/>
    </source>
</evidence>
<evidence type="ECO:0000256" key="7">
    <source>
        <dbReference type="RuleBase" id="RU367071"/>
    </source>
</evidence>
<evidence type="ECO:0000256" key="3">
    <source>
        <dbReference type="ARBA" id="ARBA00022664"/>
    </source>
</evidence>
<feature type="region of interest" description="Disordered" evidence="8">
    <location>
        <begin position="260"/>
        <end position="305"/>
    </location>
</feature>
<keyword evidence="5 7" id="KW-0508">mRNA splicing</keyword>
<dbReference type="GO" id="GO:0005681">
    <property type="term" value="C:spliceosomal complex"/>
    <property type="evidence" value="ECO:0007669"/>
    <property type="project" value="UniProtKB-UniRule"/>
</dbReference>
<evidence type="ECO:0000313" key="13">
    <source>
        <dbReference type="Proteomes" id="UP000325313"/>
    </source>
</evidence>
<dbReference type="AlphaFoldDB" id="A0A5B0M7L2"/>
<dbReference type="InterPro" id="IPR039974">
    <property type="entry name" value="Splicing_factor_SLU7"/>
</dbReference>
<protein>
    <recommendedName>
        <fullName evidence="7">Pre-mRNA-splicing factor SLU7</fullName>
    </recommendedName>
</protein>
<evidence type="ECO:0000256" key="5">
    <source>
        <dbReference type="ARBA" id="ARBA00023187"/>
    </source>
</evidence>
<comment type="function">
    <text evidence="7">Involved in pre-mRNA splicing.</text>
</comment>
<keyword evidence="4 7" id="KW-0747">Spliceosome</keyword>
<dbReference type="Pfam" id="PF11708">
    <property type="entry name" value="Slu7"/>
    <property type="match status" value="1"/>
</dbReference>
<evidence type="ECO:0000313" key="12">
    <source>
        <dbReference type="Proteomes" id="UP000324748"/>
    </source>
</evidence>
<feature type="compositionally biased region" description="Basic residues" evidence="8">
    <location>
        <begin position="261"/>
        <end position="270"/>
    </location>
</feature>
<feature type="region of interest" description="Disordered" evidence="8">
    <location>
        <begin position="554"/>
        <end position="638"/>
    </location>
</feature>
<sequence length="669" mass="75096">MIGRRGEETELAGSGIRFVSVNPGSLVHCKRRMQPAARFETIQVESQQEPTRQHHRRLLSEQTNLGNIRMATASAVGKVSREEFRRQKDLDAARKAGNAPAEVDEDGNAINPHIPQFMAQAPWYMNTGVPSLKHQKGKEYNADPAKLKEQVSRGIKVHAATKYRKGACTNCGAMSHKVIDCLERPRKKGAKWSNKDIAPDELVLGSKDEEDWDAKRDRWDGYDPAEHKKVVEEHQALEQARQKMREEQLDKSTDLKEVKKVARAGKMAKKKTAEEEEFGSSDESDDEDEDKYADAADQAGQKMDAKTRMTVRNLRIREDTAKYLMNLDTESSYYDPKTRSMREAPRVDIAPEDAQFAGDNFHRASGGASEVQKLQLFAWQSEQRGNDVHINANPTQGELLHQEFLKKKEKLKETSKVGILERYGGEEHLERVPIELLSGQTESYVEYSRTGVVVKGQERAKAKSKYDEDVYPGNHSSVWGSWYDNTKMVWGFSCCHSTTKQSYCTGKAGIEAANDQVNATGTRALGSSNASADKHSNGGEAKSLVQQIEENIKRKAAEAAAGSTGDAKGKKRAAETDLGREERERERDGKKRLDGRADVGELDRNKLNHAIQEEKRRKKMEGDEELSYNAQDSGDFGITEEQLEAYRMNRDLGHEDPMNNIAGDELLPL</sequence>
<evidence type="ECO:0000256" key="4">
    <source>
        <dbReference type="ARBA" id="ARBA00022728"/>
    </source>
</evidence>
<dbReference type="OrthoDB" id="249612at2759"/>
<accession>A0A5B0M7L2</accession>
<comment type="subcellular location">
    <subcellularLocation>
        <location evidence="1 7">Nucleus</location>
    </subcellularLocation>
</comment>
<dbReference type="Proteomes" id="UP000325313">
    <property type="component" value="Unassembled WGS sequence"/>
</dbReference>
<dbReference type="GO" id="GO:0000398">
    <property type="term" value="P:mRNA splicing, via spliceosome"/>
    <property type="evidence" value="ECO:0007669"/>
    <property type="project" value="UniProtKB-UniRule"/>
</dbReference>
<organism evidence="11 12">
    <name type="scientific">Puccinia graminis f. sp. tritici</name>
    <dbReference type="NCBI Taxonomy" id="56615"/>
    <lineage>
        <taxon>Eukaryota</taxon>
        <taxon>Fungi</taxon>
        <taxon>Dikarya</taxon>
        <taxon>Basidiomycota</taxon>
        <taxon>Pucciniomycotina</taxon>
        <taxon>Pucciniomycetes</taxon>
        <taxon>Pucciniales</taxon>
        <taxon>Pucciniaceae</taxon>
        <taxon>Puccinia</taxon>
    </lineage>
</organism>
<comment type="similarity">
    <text evidence="2 7">Belongs to the SLU7 family.</text>
</comment>
<dbReference type="Proteomes" id="UP000324748">
    <property type="component" value="Unassembled WGS sequence"/>
</dbReference>
<comment type="caution">
    <text evidence="11">The sequence shown here is derived from an EMBL/GenBank/DDBJ whole genome shotgun (WGS) entry which is preliminary data.</text>
</comment>
<evidence type="ECO:0000256" key="6">
    <source>
        <dbReference type="ARBA" id="ARBA00023242"/>
    </source>
</evidence>
<name>A0A5B0M7L2_PUCGR</name>
<evidence type="ECO:0000313" key="11">
    <source>
        <dbReference type="EMBL" id="KAA1071990.1"/>
    </source>
</evidence>
<dbReference type="GO" id="GO:0030628">
    <property type="term" value="F:pre-mRNA 3'-splice site binding"/>
    <property type="evidence" value="ECO:0007669"/>
    <property type="project" value="UniProtKB-UniRule"/>
</dbReference>
<feature type="compositionally biased region" description="Basic and acidic residues" evidence="8">
    <location>
        <begin position="572"/>
        <end position="615"/>
    </location>
</feature>